<keyword evidence="1" id="KW-0812">Transmembrane</keyword>
<evidence type="ECO:0000313" key="3">
    <source>
        <dbReference type="Proteomes" id="UP001596456"/>
    </source>
</evidence>
<gene>
    <name evidence="2" type="ORF">ACFQPS_06620</name>
</gene>
<comment type="caution">
    <text evidence="2">The sequence shown here is derived from an EMBL/GenBank/DDBJ whole genome shotgun (WGS) entry which is preliminary data.</text>
</comment>
<organism evidence="2 3">
    <name type="scientific">Rhodocista pekingensis</name>
    <dbReference type="NCBI Taxonomy" id="201185"/>
    <lineage>
        <taxon>Bacteria</taxon>
        <taxon>Pseudomonadati</taxon>
        <taxon>Pseudomonadota</taxon>
        <taxon>Alphaproteobacteria</taxon>
        <taxon>Rhodospirillales</taxon>
        <taxon>Azospirillaceae</taxon>
        <taxon>Rhodocista</taxon>
    </lineage>
</organism>
<proteinExistence type="predicted"/>
<evidence type="ECO:0000256" key="1">
    <source>
        <dbReference type="SAM" id="Phobius"/>
    </source>
</evidence>
<dbReference type="RefSeq" id="WP_377357524.1">
    <property type="nucleotide sequence ID" value="NZ_JBHTCM010000007.1"/>
</dbReference>
<evidence type="ECO:0000313" key="2">
    <source>
        <dbReference type="EMBL" id="MFC7332831.1"/>
    </source>
</evidence>
<feature type="transmembrane region" description="Helical" evidence="1">
    <location>
        <begin position="88"/>
        <end position="113"/>
    </location>
</feature>
<dbReference type="PROSITE" id="PS51257">
    <property type="entry name" value="PROKAR_LIPOPROTEIN"/>
    <property type="match status" value="1"/>
</dbReference>
<name>A0ABW2KU27_9PROT</name>
<keyword evidence="1" id="KW-1133">Transmembrane helix</keyword>
<feature type="transmembrane region" description="Helical" evidence="1">
    <location>
        <begin position="32"/>
        <end position="50"/>
    </location>
</feature>
<protein>
    <submittedName>
        <fullName evidence="2">Uncharacterized protein</fullName>
    </submittedName>
</protein>
<keyword evidence="1" id="KW-0472">Membrane</keyword>
<sequence length="118" mass="11402">MFLVSTRTAPLLLLALACGACAGLWDLTAAALHETLAILAVSAALLAAAAPPRRAPLLALAVAAGVLLAHLVSPPPPGAQLAPLERGLISAAVAAVPALAGAAAGAGAARLLARRGRA</sequence>
<feature type="transmembrane region" description="Helical" evidence="1">
    <location>
        <begin position="57"/>
        <end position="76"/>
    </location>
</feature>
<keyword evidence="3" id="KW-1185">Reference proteome</keyword>
<dbReference type="Proteomes" id="UP001596456">
    <property type="component" value="Unassembled WGS sequence"/>
</dbReference>
<reference evidence="3" key="1">
    <citation type="journal article" date="2019" name="Int. J. Syst. Evol. Microbiol.">
        <title>The Global Catalogue of Microorganisms (GCM) 10K type strain sequencing project: providing services to taxonomists for standard genome sequencing and annotation.</title>
        <authorList>
            <consortium name="The Broad Institute Genomics Platform"/>
            <consortium name="The Broad Institute Genome Sequencing Center for Infectious Disease"/>
            <person name="Wu L."/>
            <person name="Ma J."/>
        </authorList>
    </citation>
    <scope>NUCLEOTIDE SEQUENCE [LARGE SCALE GENOMIC DNA]</scope>
    <source>
        <strain evidence="3">CGMCC 1.16275</strain>
    </source>
</reference>
<accession>A0ABW2KU27</accession>
<dbReference type="EMBL" id="JBHTCM010000007">
    <property type="protein sequence ID" value="MFC7332831.1"/>
    <property type="molecule type" value="Genomic_DNA"/>
</dbReference>